<evidence type="ECO:0000259" key="10">
    <source>
        <dbReference type="Pfam" id="PF21088"/>
    </source>
</evidence>
<keyword evidence="5 7" id="KW-1133">Transmembrane helix</keyword>
<dbReference type="SUPFAM" id="SSF82689">
    <property type="entry name" value="Mechanosensitive channel protein MscS (YggB), C-terminal domain"/>
    <property type="match status" value="1"/>
</dbReference>
<comment type="caution">
    <text evidence="11">The sequence shown here is derived from an EMBL/GenBank/DDBJ whole genome shotgun (WGS) entry which is preliminary data.</text>
</comment>
<name>A0ABS4JNX9_9FIRM</name>
<feature type="transmembrane region" description="Helical" evidence="7">
    <location>
        <begin position="87"/>
        <end position="108"/>
    </location>
</feature>
<evidence type="ECO:0000313" key="11">
    <source>
        <dbReference type="EMBL" id="MBP2017225.1"/>
    </source>
</evidence>
<dbReference type="InterPro" id="IPR010920">
    <property type="entry name" value="LSM_dom_sf"/>
</dbReference>
<organism evidence="11 12">
    <name type="scientific">Symbiobacterium terraclitae</name>
    <dbReference type="NCBI Taxonomy" id="557451"/>
    <lineage>
        <taxon>Bacteria</taxon>
        <taxon>Bacillati</taxon>
        <taxon>Bacillota</taxon>
        <taxon>Clostridia</taxon>
        <taxon>Eubacteriales</taxon>
        <taxon>Symbiobacteriaceae</taxon>
        <taxon>Symbiobacterium</taxon>
    </lineage>
</organism>
<sequence length="349" mass="39248">MLSWYFYGNSLQDWLLALAVAAGTYLVLAFLIRVVVGRLARIAAQTSTQLDDAITDVLSRTAVWFKLYLAVYAGSRALVLPPTTLGLLRNLLVIALAIQLGIWGNRLISYWVVHYIRTRNGSDQTRKTMAGAVGFLGRLILISCLLLLTLQNMGVEIDALLAGLGIGGVAVALSVQNVLGDLFASLSIMLDQPFLVGDFIILENGMMGTVEHVGLKTTRLRALTGEELILANTDVVGARIQNLRQMQKRMVRFTIRVVYQTPREKLERIPAIIKEVVDRHPRTRFDWACLIGFGTYAYEFDVAYWVEPYGWYPFMETRQEIYLEILRRFEEEGIRLAYPTQTLVGQLPS</sequence>
<evidence type="ECO:0000259" key="9">
    <source>
        <dbReference type="Pfam" id="PF21082"/>
    </source>
</evidence>
<keyword evidence="3" id="KW-1003">Cell membrane</keyword>
<feature type="transmembrane region" description="Helical" evidence="7">
    <location>
        <begin position="14"/>
        <end position="36"/>
    </location>
</feature>
<dbReference type="Pfam" id="PF21082">
    <property type="entry name" value="MS_channel_3rd"/>
    <property type="match status" value="1"/>
</dbReference>
<dbReference type="EMBL" id="JAGGLG010000003">
    <property type="protein sequence ID" value="MBP2017225.1"/>
    <property type="molecule type" value="Genomic_DNA"/>
</dbReference>
<feature type="domain" description="Mechanosensitive ion channel MscS C-terminal" evidence="9">
    <location>
        <begin position="251"/>
        <end position="335"/>
    </location>
</feature>
<dbReference type="InterPro" id="IPR049278">
    <property type="entry name" value="MS_channel_C"/>
</dbReference>
<protein>
    <submittedName>
        <fullName evidence="11">Small-conductance mechanosensitive channel</fullName>
    </submittedName>
</protein>
<dbReference type="SUPFAM" id="SSF82861">
    <property type="entry name" value="Mechanosensitive channel protein MscS (YggB), transmembrane region"/>
    <property type="match status" value="1"/>
</dbReference>
<comment type="subcellular location">
    <subcellularLocation>
        <location evidence="1">Cell membrane</location>
        <topology evidence="1">Multi-pass membrane protein</topology>
    </subcellularLocation>
</comment>
<dbReference type="PANTHER" id="PTHR30566:SF25">
    <property type="entry name" value="INNER MEMBRANE PROTEIN"/>
    <property type="match status" value="1"/>
</dbReference>
<feature type="transmembrane region" description="Helical" evidence="7">
    <location>
        <begin position="160"/>
        <end position="179"/>
    </location>
</feature>
<dbReference type="Pfam" id="PF21088">
    <property type="entry name" value="MS_channel_1st"/>
    <property type="match status" value="1"/>
</dbReference>
<evidence type="ECO:0000256" key="5">
    <source>
        <dbReference type="ARBA" id="ARBA00022989"/>
    </source>
</evidence>
<dbReference type="InterPro" id="IPR011066">
    <property type="entry name" value="MscS_channel_C_sf"/>
</dbReference>
<feature type="domain" description="Mechanosensitive ion channel transmembrane helices 2/3" evidence="10">
    <location>
        <begin position="138"/>
        <end position="173"/>
    </location>
</feature>
<evidence type="ECO:0000256" key="3">
    <source>
        <dbReference type="ARBA" id="ARBA00022475"/>
    </source>
</evidence>
<dbReference type="InterPro" id="IPR023408">
    <property type="entry name" value="MscS_beta-dom_sf"/>
</dbReference>
<keyword evidence="6 7" id="KW-0472">Membrane</keyword>
<evidence type="ECO:0000313" key="12">
    <source>
        <dbReference type="Proteomes" id="UP001519289"/>
    </source>
</evidence>
<feature type="domain" description="Mechanosensitive ion channel MscS" evidence="8">
    <location>
        <begin position="177"/>
        <end position="244"/>
    </location>
</feature>
<dbReference type="PANTHER" id="PTHR30566">
    <property type="entry name" value="YNAI-RELATED MECHANOSENSITIVE ION CHANNEL"/>
    <property type="match status" value="1"/>
</dbReference>
<evidence type="ECO:0000256" key="6">
    <source>
        <dbReference type="ARBA" id="ARBA00023136"/>
    </source>
</evidence>
<dbReference type="InterPro" id="IPR011014">
    <property type="entry name" value="MscS_channel_TM-2"/>
</dbReference>
<accession>A0ABS4JNX9</accession>
<reference evidence="11 12" key="1">
    <citation type="submission" date="2021-03" db="EMBL/GenBank/DDBJ databases">
        <title>Genomic Encyclopedia of Type Strains, Phase IV (KMG-IV): sequencing the most valuable type-strain genomes for metagenomic binning, comparative biology and taxonomic classification.</title>
        <authorList>
            <person name="Goeker M."/>
        </authorList>
    </citation>
    <scope>NUCLEOTIDE SEQUENCE [LARGE SCALE GENOMIC DNA]</scope>
    <source>
        <strain evidence="11 12">DSM 27138</strain>
    </source>
</reference>
<comment type="similarity">
    <text evidence="2">Belongs to the MscS (TC 1.A.23) family.</text>
</comment>
<dbReference type="Proteomes" id="UP001519289">
    <property type="component" value="Unassembled WGS sequence"/>
</dbReference>
<dbReference type="SUPFAM" id="SSF50182">
    <property type="entry name" value="Sm-like ribonucleoproteins"/>
    <property type="match status" value="1"/>
</dbReference>
<evidence type="ECO:0000256" key="2">
    <source>
        <dbReference type="ARBA" id="ARBA00008017"/>
    </source>
</evidence>
<dbReference type="Gene3D" id="1.10.287.1260">
    <property type="match status" value="1"/>
</dbReference>
<evidence type="ECO:0000256" key="1">
    <source>
        <dbReference type="ARBA" id="ARBA00004651"/>
    </source>
</evidence>
<keyword evidence="12" id="KW-1185">Reference proteome</keyword>
<gene>
    <name evidence="11" type="ORF">J2Z79_000599</name>
</gene>
<dbReference type="Gene3D" id="3.30.70.100">
    <property type="match status" value="1"/>
</dbReference>
<evidence type="ECO:0000256" key="4">
    <source>
        <dbReference type="ARBA" id="ARBA00022692"/>
    </source>
</evidence>
<evidence type="ECO:0000259" key="8">
    <source>
        <dbReference type="Pfam" id="PF00924"/>
    </source>
</evidence>
<dbReference type="InterPro" id="IPR006685">
    <property type="entry name" value="MscS_channel_2nd"/>
</dbReference>
<evidence type="ECO:0000256" key="7">
    <source>
        <dbReference type="SAM" id="Phobius"/>
    </source>
</evidence>
<feature type="transmembrane region" description="Helical" evidence="7">
    <location>
        <begin position="129"/>
        <end position="148"/>
    </location>
</feature>
<dbReference type="RefSeq" id="WP_209465371.1">
    <property type="nucleotide sequence ID" value="NZ_JAGGLG010000003.1"/>
</dbReference>
<dbReference type="InterPro" id="IPR049142">
    <property type="entry name" value="MS_channel_1st"/>
</dbReference>
<dbReference type="Pfam" id="PF00924">
    <property type="entry name" value="MS_channel_2nd"/>
    <property type="match status" value="1"/>
</dbReference>
<dbReference type="Gene3D" id="2.30.30.60">
    <property type="match status" value="1"/>
</dbReference>
<keyword evidence="4 7" id="KW-0812">Transmembrane</keyword>
<proteinExistence type="inferred from homology"/>